<evidence type="ECO:0000313" key="1">
    <source>
        <dbReference type="EMBL" id="MDR6223665.1"/>
    </source>
</evidence>
<dbReference type="EMBL" id="JAVDQI010000010">
    <property type="protein sequence ID" value="MDR6223665.1"/>
    <property type="molecule type" value="Genomic_DNA"/>
</dbReference>
<dbReference type="Proteomes" id="UP001185015">
    <property type="component" value="Unassembled WGS sequence"/>
</dbReference>
<sequence length="47" mass="5746">MWIIYKFRLPQAPYLRCVSNDNYDLCFRLEDFLSLRRAFTHVFEGTV</sequence>
<reference evidence="1 2" key="1">
    <citation type="submission" date="2023-07" db="EMBL/GenBank/DDBJ databases">
        <title>Genomic Encyclopedia of Type Strains, Phase IV (KMG-IV): sequencing the most valuable type-strain genomes for metagenomic binning, comparative biology and taxonomic classification.</title>
        <authorList>
            <person name="Goeker M."/>
        </authorList>
    </citation>
    <scope>NUCLEOTIDE SEQUENCE [LARGE SCALE GENOMIC DNA]</scope>
    <source>
        <strain evidence="1 2">DSM 17273</strain>
    </source>
</reference>
<name>A0AA90U0N2_9EURY</name>
<gene>
    <name evidence="1" type="ORF">J2750_002138</name>
</gene>
<evidence type="ECO:0000313" key="2">
    <source>
        <dbReference type="Proteomes" id="UP001185015"/>
    </source>
</evidence>
<dbReference type="RefSeq" id="WP_309741079.1">
    <property type="nucleotide sequence ID" value="NZ_JAVDQI010000010.1"/>
</dbReference>
<accession>A0AA90U0N2</accession>
<organism evidence="1 2">
    <name type="scientific">Methanococcoides alaskense</name>
    <dbReference type="NCBI Taxonomy" id="325778"/>
    <lineage>
        <taxon>Archaea</taxon>
        <taxon>Methanobacteriati</taxon>
        <taxon>Methanobacteriota</taxon>
        <taxon>Stenosarchaea group</taxon>
        <taxon>Methanomicrobia</taxon>
        <taxon>Methanosarcinales</taxon>
        <taxon>Methanosarcinaceae</taxon>
        <taxon>Methanococcoides</taxon>
    </lineage>
</organism>
<proteinExistence type="predicted"/>
<comment type="caution">
    <text evidence="1">The sequence shown here is derived from an EMBL/GenBank/DDBJ whole genome shotgun (WGS) entry which is preliminary data.</text>
</comment>
<dbReference type="AlphaFoldDB" id="A0AA90U0N2"/>
<keyword evidence="2" id="KW-1185">Reference proteome</keyword>
<protein>
    <submittedName>
        <fullName evidence="1">Uncharacterized protein</fullName>
    </submittedName>
</protein>